<proteinExistence type="predicted"/>
<keyword evidence="3" id="KW-0804">Transcription</keyword>
<keyword evidence="2" id="KW-0238">DNA-binding</keyword>
<dbReference type="InterPro" id="IPR018062">
    <property type="entry name" value="HTH_AraC-typ_CS"/>
</dbReference>
<dbReference type="InterPro" id="IPR009057">
    <property type="entry name" value="Homeodomain-like_sf"/>
</dbReference>
<dbReference type="PROSITE" id="PS01124">
    <property type="entry name" value="HTH_ARAC_FAMILY_2"/>
    <property type="match status" value="1"/>
</dbReference>
<dbReference type="InterPro" id="IPR035418">
    <property type="entry name" value="AraC-bd_2"/>
</dbReference>
<dbReference type="Proteomes" id="UP001429580">
    <property type="component" value="Unassembled WGS sequence"/>
</dbReference>
<dbReference type="InterPro" id="IPR018060">
    <property type="entry name" value="HTH_AraC"/>
</dbReference>
<evidence type="ECO:0000313" key="5">
    <source>
        <dbReference type="EMBL" id="NIJ58900.1"/>
    </source>
</evidence>
<dbReference type="Pfam" id="PF12833">
    <property type="entry name" value="HTH_18"/>
    <property type="match status" value="1"/>
</dbReference>
<keyword evidence="1" id="KW-0805">Transcription regulation</keyword>
<dbReference type="PANTHER" id="PTHR46796:SF12">
    <property type="entry name" value="HTH-TYPE DNA-BINDING TRANSCRIPTIONAL ACTIVATOR EUTR"/>
    <property type="match status" value="1"/>
</dbReference>
<organism evidence="5 6">
    <name type="scientific">Pseudochelatococcus lubricantis</name>
    <dbReference type="NCBI Taxonomy" id="1538102"/>
    <lineage>
        <taxon>Bacteria</taxon>
        <taxon>Pseudomonadati</taxon>
        <taxon>Pseudomonadota</taxon>
        <taxon>Alphaproteobacteria</taxon>
        <taxon>Hyphomicrobiales</taxon>
        <taxon>Chelatococcaceae</taxon>
        <taxon>Pseudochelatococcus</taxon>
    </lineage>
</organism>
<evidence type="ECO:0000313" key="6">
    <source>
        <dbReference type="Proteomes" id="UP001429580"/>
    </source>
</evidence>
<comment type="caution">
    <text evidence="5">The sequence shown here is derived from an EMBL/GenBank/DDBJ whole genome shotgun (WGS) entry which is preliminary data.</text>
</comment>
<sequence length="323" mass="35826">MASERPLARYARFSTTVVDEAREQVAKVYCDHRLDLLGGARRLGAWQNMARLGSMSVGAMSYGADVEIAPGRLGDFYLLMLPYAGAADIQHGRRQAVATSHCGTLLNPDDPTRMRWSADCDKLMVRIDRQALERQLSGMLGGAPARGISFDLAMPLRGAMARWWRTVGLLAEDLDASPHGRASLAVSLYESLLLVSLLEHQPSNYSDRLSARCAGIAPRHVRNVEAYIEANADKPLTIDDLVAVSGVSSRALFEGFRRFRGVSPLAYVRTVRMRMVRERLLNPQDGDTVTAVATDWGFYQLGRFAAQYRQMFGETPSQTLRRC</sequence>
<gene>
    <name evidence="5" type="ORF">FHS82_002755</name>
</gene>
<dbReference type="SMART" id="SM00342">
    <property type="entry name" value="HTH_ARAC"/>
    <property type="match status" value="1"/>
</dbReference>
<evidence type="ECO:0000256" key="1">
    <source>
        <dbReference type="ARBA" id="ARBA00023015"/>
    </source>
</evidence>
<dbReference type="PROSITE" id="PS00041">
    <property type="entry name" value="HTH_ARAC_FAMILY_1"/>
    <property type="match status" value="1"/>
</dbReference>
<dbReference type="Gene3D" id="1.10.10.60">
    <property type="entry name" value="Homeodomain-like"/>
    <property type="match status" value="1"/>
</dbReference>
<feature type="domain" description="HTH araC/xylS-type" evidence="4">
    <location>
        <begin position="222"/>
        <end position="322"/>
    </location>
</feature>
<dbReference type="SUPFAM" id="SSF46689">
    <property type="entry name" value="Homeodomain-like"/>
    <property type="match status" value="2"/>
</dbReference>
<name>A0ABX0V556_9HYPH</name>
<reference evidence="5 6" key="1">
    <citation type="submission" date="2020-03" db="EMBL/GenBank/DDBJ databases">
        <title>Genomic Encyclopedia of Type Strains, Phase IV (KMG-IV): sequencing the most valuable type-strain genomes for metagenomic binning, comparative biology and taxonomic classification.</title>
        <authorList>
            <person name="Goeker M."/>
        </authorList>
    </citation>
    <scope>NUCLEOTIDE SEQUENCE [LARGE SCALE GENOMIC DNA]</scope>
    <source>
        <strain evidence="5 6">DSM 103870</strain>
    </source>
</reference>
<evidence type="ECO:0000256" key="2">
    <source>
        <dbReference type="ARBA" id="ARBA00023125"/>
    </source>
</evidence>
<dbReference type="RefSeq" id="WP_166953725.1">
    <property type="nucleotide sequence ID" value="NZ_JAASQI010000006.1"/>
</dbReference>
<dbReference type="InterPro" id="IPR050204">
    <property type="entry name" value="AraC_XylS_family_regulators"/>
</dbReference>
<accession>A0ABX0V556</accession>
<dbReference type="PANTHER" id="PTHR46796">
    <property type="entry name" value="HTH-TYPE TRANSCRIPTIONAL ACTIVATOR RHAS-RELATED"/>
    <property type="match status" value="1"/>
</dbReference>
<keyword evidence="6" id="KW-1185">Reference proteome</keyword>
<dbReference type="EMBL" id="JAASQI010000006">
    <property type="protein sequence ID" value="NIJ58900.1"/>
    <property type="molecule type" value="Genomic_DNA"/>
</dbReference>
<dbReference type="Pfam" id="PF14525">
    <property type="entry name" value="AraC_binding_2"/>
    <property type="match status" value="1"/>
</dbReference>
<evidence type="ECO:0000259" key="4">
    <source>
        <dbReference type="PROSITE" id="PS01124"/>
    </source>
</evidence>
<evidence type="ECO:0000256" key="3">
    <source>
        <dbReference type="ARBA" id="ARBA00023163"/>
    </source>
</evidence>
<protein>
    <submittedName>
        <fullName evidence="5">AraC-like DNA-binding protein</fullName>
    </submittedName>
</protein>